<keyword evidence="3" id="KW-1185">Reference proteome</keyword>
<protein>
    <submittedName>
        <fullName evidence="2">Uncharacterized protein</fullName>
    </submittedName>
</protein>
<dbReference type="Proteomes" id="UP000604001">
    <property type="component" value="Unassembled WGS sequence"/>
</dbReference>
<organism evidence="2 3">
    <name type="scientific">Nocardioides deserti</name>
    <dbReference type="NCBI Taxonomy" id="1588644"/>
    <lineage>
        <taxon>Bacteria</taxon>
        <taxon>Bacillati</taxon>
        <taxon>Actinomycetota</taxon>
        <taxon>Actinomycetes</taxon>
        <taxon>Propionibacteriales</taxon>
        <taxon>Nocardioidaceae</taxon>
        <taxon>Nocardioides</taxon>
    </lineage>
</organism>
<dbReference type="EMBL" id="JACMYC010000006">
    <property type="protein sequence ID" value="MBC2961011.1"/>
    <property type="molecule type" value="Genomic_DNA"/>
</dbReference>
<reference evidence="2 3" key="1">
    <citation type="submission" date="2020-08" db="EMBL/GenBank/DDBJ databases">
        <title>novel species in genus Nocardioides.</title>
        <authorList>
            <person name="Zhang G."/>
        </authorList>
    </citation>
    <scope>NUCLEOTIDE SEQUENCE [LARGE SCALE GENOMIC DNA]</scope>
    <source>
        <strain evidence="2 3">SC8A-24</strain>
    </source>
</reference>
<comment type="caution">
    <text evidence="2">The sequence shown here is derived from an EMBL/GenBank/DDBJ whole genome shotgun (WGS) entry which is preliminary data.</text>
</comment>
<evidence type="ECO:0000313" key="2">
    <source>
        <dbReference type="EMBL" id="MBC2961011.1"/>
    </source>
</evidence>
<evidence type="ECO:0000256" key="1">
    <source>
        <dbReference type="SAM" id="MobiDB-lite"/>
    </source>
</evidence>
<name>A0ABR6U986_9ACTN</name>
<gene>
    <name evidence="2" type="ORF">H7344_11975</name>
</gene>
<feature type="region of interest" description="Disordered" evidence="1">
    <location>
        <begin position="135"/>
        <end position="164"/>
    </location>
</feature>
<sequence>MGDEELDDNDVPDLIWQRAVHAPLAGAGSGPGDVALADVLLVHGTVMNGGLLHAATESFSPEELDAAEPGFRWLGLGGAAEALAETRRAARKVGDDLAAAEELEGRADAAYDAAVPDDDATLEQAMRARYAASPGSFAPVDDELDIDTGSEQTGPLRRFFRRRR</sequence>
<accession>A0ABR6U986</accession>
<evidence type="ECO:0000313" key="3">
    <source>
        <dbReference type="Proteomes" id="UP000604001"/>
    </source>
</evidence>
<proteinExistence type="predicted"/>
<dbReference type="RefSeq" id="WP_186346260.1">
    <property type="nucleotide sequence ID" value="NZ_BMMR01000004.1"/>
</dbReference>